<dbReference type="PANTHER" id="PTHR48082">
    <property type="entry name" value="ATP SYNTHASE SUBUNIT ALPHA, MITOCHONDRIAL"/>
    <property type="match status" value="1"/>
</dbReference>
<dbReference type="RefSeq" id="YP_009688848.1">
    <property type="nucleotide sequence ID" value="NC_044635.1"/>
</dbReference>
<accession>A0A5B9IKU6</accession>
<evidence type="ECO:0000256" key="10">
    <source>
        <dbReference type="ARBA" id="ARBA00023310"/>
    </source>
</evidence>
<keyword evidence="7" id="KW-0406">Ion transport</keyword>
<dbReference type="PANTHER" id="PTHR48082:SF2">
    <property type="entry name" value="ATP SYNTHASE SUBUNIT ALPHA, MITOCHONDRIAL"/>
    <property type="match status" value="1"/>
</dbReference>
<sequence>MIPSMDHKNLNLSENNNKNQYIKSLIFKAKSFGKVIRVKDGVAFVVSLKNVTFGELVLFIPSPVRLRKYRKQNNNTKIWPFIDGMVVGVTSTYTSIVILGNERFVKVNDRIIGRGNVVSILVTIGLLGRIIDPLGQPIDNPKLPISKNTSPMDNKLRNYFLGPKIQEYLRPVELIAPGIIVRQSVNRPLLTGLNAIDSMIPVGLGQRELIIGDRQTGKTAIGIDLIINQSFINEILRNISFIKGGENVSSNKLISTRPCYCIYVAIGQKQSTIARLAKVLNKPRNIFERIIDNNRHTFFKPMNYTIIISSISSDSAPLQFLAPYSGCTIGEFFRDNGNDAVIIYDDLSKQAVAYRQMSLLLRRPPGREAYPGDVFYLHSRLLERAAQLSSAVGGGSLTALPIIETMANDVSAYIPTNVISITDGQIFLESELFNQGIRPAINVGLSVSRVGSAAQYKPMKQIAGTLKLELAQYREVVEFSKFGASLDAETKQQLNRGARLIELLKQPQFVPLDVATQIIYVYLGISGILDLVEVESIHNIKDYVREYLKRKDEFKIKSNVYLQQNGIVDTNFKSLVCRDLIDIRINQKF</sequence>
<keyword evidence="11 16" id="KW-0496">Mitochondrion</keyword>
<dbReference type="GO" id="GO:0043531">
    <property type="term" value="F:ADP binding"/>
    <property type="evidence" value="ECO:0007669"/>
    <property type="project" value="TreeGrafter"/>
</dbReference>
<evidence type="ECO:0000256" key="3">
    <source>
        <dbReference type="ARBA" id="ARBA00022448"/>
    </source>
</evidence>
<keyword evidence="9" id="KW-0139">CF(1)</keyword>
<dbReference type="InterPro" id="IPR000194">
    <property type="entry name" value="ATPase_F1/V1/A1_a/bsu_nucl-bd"/>
</dbReference>
<evidence type="ECO:0000256" key="6">
    <source>
        <dbReference type="ARBA" id="ARBA00022840"/>
    </source>
</evidence>
<feature type="domain" description="ATP synthase alpha subunit C-terminal" evidence="15">
    <location>
        <begin position="455"/>
        <end position="553"/>
    </location>
</feature>
<dbReference type="InterPro" id="IPR023366">
    <property type="entry name" value="ATP_synth_asu-like_sf"/>
</dbReference>
<evidence type="ECO:0000256" key="9">
    <source>
        <dbReference type="ARBA" id="ARBA00023196"/>
    </source>
</evidence>
<dbReference type="Pfam" id="PF00306">
    <property type="entry name" value="ATP-synt_ab_C"/>
    <property type="match status" value="1"/>
</dbReference>
<dbReference type="PROSITE" id="PS00152">
    <property type="entry name" value="ATPASE_ALPHA_BETA"/>
    <property type="match status" value="1"/>
</dbReference>
<dbReference type="SUPFAM" id="SSF50615">
    <property type="entry name" value="N-terminal domain of alpha and beta subunits of F1 ATP synthase"/>
    <property type="match status" value="1"/>
</dbReference>
<dbReference type="SUPFAM" id="SSF47917">
    <property type="entry name" value="C-terminal domain of alpha and beta subunits of F1 ATP synthase"/>
    <property type="match status" value="1"/>
</dbReference>
<organism evidence="16">
    <name type="scientific">Cafileria marina</name>
    <dbReference type="NCBI Taxonomy" id="2557541"/>
    <lineage>
        <taxon>Eukaryota</taxon>
        <taxon>Sar</taxon>
        <taxon>Stramenopiles</taxon>
        <taxon>Bigyra</taxon>
        <taxon>Opalozoa</taxon>
        <taxon>Bicosoecida</taxon>
        <taxon>Cafileria</taxon>
    </lineage>
</organism>
<evidence type="ECO:0000256" key="1">
    <source>
        <dbReference type="ARBA" id="ARBA00004370"/>
    </source>
</evidence>
<keyword evidence="4" id="KW-0547">Nucleotide-binding</keyword>
<keyword evidence="10" id="KW-0066">ATP synthesis</keyword>
<evidence type="ECO:0000259" key="14">
    <source>
        <dbReference type="Pfam" id="PF00006"/>
    </source>
</evidence>
<dbReference type="SUPFAM" id="SSF52540">
    <property type="entry name" value="P-loop containing nucleoside triphosphate hydrolases"/>
    <property type="match status" value="1"/>
</dbReference>
<dbReference type="Gene3D" id="3.40.50.300">
    <property type="entry name" value="P-loop containing nucleotide triphosphate hydrolases"/>
    <property type="match status" value="1"/>
</dbReference>
<evidence type="ECO:0000256" key="7">
    <source>
        <dbReference type="ARBA" id="ARBA00023065"/>
    </source>
</evidence>
<dbReference type="GO" id="GO:0045259">
    <property type="term" value="C:proton-transporting ATP synthase complex"/>
    <property type="evidence" value="ECO:0007669"/>
    <property type="project" value="UniProtKB-KW"/>
</dbReference>
<dbReference type="GeneID" id="41791391"/>
<dbReference type="GO" id="GO:0046933">
    <property type="term" value="F:proton-transporting ATP synthase activity, rotational mechanism"/>
    <property type="evidence" value="ECO:0007669"/>
    <property type="project" value="InterPro"/>
</dbReference>
<evidence type="ECO:0000256" key="2">
    <source>
        <dbReference type="ARBA" id="ARBA00008936"/>
    </source>
</evidence>
<dbReference type="InterPro" id="IPR036121">
    <property type="entry name" value="ATPase_F1/V1/A1_a/bsu_N_sf"/>
</dbReference>
<keyword evidence="13" id="KW-0812">Transmembrane</keyword>
<keyword evidence="13" id="KW-1133">Transmembrane helix</keyword>
<comment type="subcellular location">
    <subcellularLocation>
        <location evidence="1">Membrane</location>
    </subcellularLocation>
    <subcellularLocation>
        <location evidence="11">Mitochondrion</location>
    </subcellularLocation>
</comment>
<evidence type="ECO:0000259" key="15">
    <source>
        <dbReference type="Pfam" id="PF00306"/>
    </source>
</evidence>
<dbReference type="GO" id="GO:0005739">
    <property type="term" value="C:mitochondrion"/>
    <property type="evidence" value="ECO:0007669"/>
    <property type="project" value="UniProtKB-SubCell"/>
</dbReference>
<dbReference type="Gene3D" id="1.20.150.20">
    <property type="entry name" value="ATP synthase alpha/beta chain, C-terminal domain"/>
    <property type="match status" value="1"/>
</dbReference>
<gene>
    <name evidence="16" type="primary">atp1</name>
</gene>
<feature type="domain" description="ATPase F1/V1/A1 complex alpha/beta subunit nucleotide-binding" evidence="14">
    <location>
        <begin position="192"/>
        <end position="448"/>
    </location>
</feature>
<evidence type="ECO:0000256" key="11">
    <source>
        <dbReference type="RuleBase" id="RU000342"/>
    </source>
</evidence>
<keyword evidence="5" id="KW-0375">Hydrogen ion transport</keyword>
<dbReference type="InterPro" id="IPR033732">
    <property type="entry name" value="ATP_synth_F1_a_nt-bd_dom"/>
</dbReference>
<dbReference type="InterPro" id="IPR005294">
    <property type="entry name" value="ATP_synth_F1_asu"/>
</dbReference>
<dbReference type="InterPro" id="IPR000793">
    <property type="entry name" value="ATP_synth_asu_C"/>
</dbReference>
<feature type="transmembrane region" description="Helical" evidence="13">
    <location>
        <begin position="111"/>
        <end position="131"/>
    </location>
</feature>
<dbReference type="InterPro" id="IPR038376">
    <property type="entry name" value="ATP_synth_asu_C_sf"/>
</dbReference>
<keyword evidence="3" id="KW-0813">Transport</keyword>
<evidence type="ECO:0000256" key="8">
    <source>
        <dbReference type="ARBA" id="ARBA00023136"/>
    </source>
</evidence>
<evidence type="ECO:0000256" key="13">
    <source>
        <dbReference type="SAM" id="Phobius"/>
    </source>
</evidence>
<dbReference type="Gene3D" id="2.40.30.20">
    <property type="match status" value="1"/>
</dbReference>
<geneLocation type="mitochondrion" evidence="16"/>
<dbReference type="HAMAP" id="MF_01346">
    <property type="entry name" value="ATP_synth_alpha_bact"/>
    <property type="match status" value="1"/>
</dbReference>
<comment type="similarity">
    <text evidence="2">Belongs to the ATPase alpha/beta chains family.</text>
</comment>
<dbReference type="FunFam" id="3.40.50.300:FF:000002">
    <property type="entry name" value="ATP synthase subunit alpha"/>
    <property type="match status" value="1"/>
</dbReference>
<comment type="subunit">
    <text evidence="12">F-type ATPases have 2 components, CF(1) - the catalytic core - and CF(0) - the membrane proton channel. CF(1) has five subunits: alpha(3), beta(3), gamma(1), delta(1), epsilon(1). CF(0) has three main subunits: a, b and c.</text>
</comment>
<evidence type="ECO:0000256" key="4">
    <source>
        <dbReference type="ARBA" id="ARBA00022741"/>
    </source>
</evidence>
<dbReference type="GO" id="GO:0005524">
    <property type="term" value="F:ATP binding"/>
    <property type="evidence" value="ECO:0007669"/>
    <property type="project" value="UniProtKB-KW"/>
</dbReference>
<evidence type="ECO:0000313" key="16">
    <source>
        <dbReference type="EMBL" id="QEF30272.1"/>
    </source>
</evidence>
<name>A0A5B9IKU6_9STRA</name>
<dbReference type="InterPro" id="IPR027417">
    <property type="entry name" value="P-loop_NTPase"/>
</dbReference>
<dbReference type="CDD" id="cd01132">
    <property type="entry name" value="F1-ATPase_alpha_CD"/>
    <property type="match status" value="1"/>
</dbReference>
<keyword evidence="8 13" id="KW-0472">Membrane</keyword>
<evidence type="ECO:0000256" key="5">
    <source>
        <dbReference type="ARBA" id="ARBA00022781"/>
    </source>
</evidence>
<evidence type="ECO:0000256" key="12">
    <source>
        <dbReference type="RuleBase" id="RU004287"/>
    </source>
</evidence>
<protein>
    <submittedName>
        <fullName evidence="16">ATP synthase F1 subunit alpha</fullName>
    </submittedName>
</protein>
<dbReference type="AlphaFoldDB" id="A0A5B9IKU6"/>
<dbReference type="InterPro" id="IPR020003">
    <property type="entry name" value="ATPase_a/bsu_AS"/>
</dbReference>
<feature type="transmembrane region" description="Helical" evidence="13">
    <location>
        <begin position="78"/>
        <end position="99"/>
    </location>
</feature>
<dbReference type="NCBIfam" id="TIGR00962">
    <property type="entry name" value="atpA"/>
    <property type="match status" value="1"/>
</dbReference>
<keyword evidence="6" id="KW-0067">ATP-binding</keyword>
<reference evidence="16" key="1">
    <citation type="journal article" date="2019" name="Microorganisms">
        <title>Morphology, Ultrastructure, and Mitochondrial Genome of the Marine Non-Photosynthetic Bicosoecid Cafileria marina Gen. et sp. nov.</title>
        <authorList>
            <person name="Jirsova D."/>
            <person name="Fussy Z."/>
            <person name="Richtova J."/>
            <person name="Gruber A."/>
            <person name="Obornik M."/>
        </authorList>
    </citation>
    <scope>NUCLEOTIDE SEQUENCE</scope>
    <source>
        <strain evidence="16">Kf007</strain>
    </source>
</reference>
<dbReference type="Pfam" id="PF00006">
    <property type="entry name" value="ATP-synt_ab"/>
    <property type="match status" value="1"/>
</dbReference>
<proteinExistence type="inferred from homology"/>
<dbReference type="EMBL" id="MK702077">
    <property type="protein sequence ID" value="QEF30272.1"/>
    <property type="molecule type" value="Genomic_DNA"/>
</dbReference>
<dbReference type="CDD" id="cd18113">
    <property type="entry name" value="ATP-synt_F1_alpha_C"/>
    <property type="match status" value="1"/>
</dbReference>